<proteinExistence type="predicted"/>
<dbReference type="Proteomes" id="UP000199137">
    <property type="component" value="Unassembled WGS sequence"/>
</dbReference>
<dbReference type="EMBL" id="FOWC01000010">
    <property type="protein sequence ID" value="SFQ30902.1"/>
    <property type="molecule type" value="Genomic_DNA"/>
</dbReference>
<feature type="region of interest" description="Disordered" evidence="1">
    <location>
        <begin position="38"/>
        <end position="95"/>
    </location>
</feature>
<dbReference type="AlphaFoldDB" id="A0A1I5XFZ7"/>
<dbReference type="Pfam" id="PF26526">
    <property type="entry name" value="DUF8175"/>
    <property type="match status" value="1"/>
</dbReference>
<evidence type="ECO:0000256" key="1">
    <source>
        <dbReference type="SAM" id="MobiDB-lite"/>
    </source>
</evidence>
<dbReference type="InterPro" id="IPR058488">
    <property type="entry name" value="DUF8175"/>
</dbReference>
<dbReference type="STRING" id="112413.SAMN05421854_110208"/>
<evidence type="ECO:0000313" key="4">
    <source>
        <dbReference type="EMBL" id="SFQ30902.1"/>
    </source>
</evidence>
<accession>A0A1I5XFZ7</accession>
<sequence>MAARQRTRRRWWIVAIVAAIVATGLVGWLISSSSGAATAHPQQTAAPPARSAEGPPPSGQRPRCLTRWEAAPSGDPAPVSDCAGPRDASGGRARGFAHDRDGAVFAAINLTVRLSAASGAAVYRPTYAEQTVGDAQSALSQLAQEQSDAHAGDTRPTQWWWRISAGDPAGELVVVELAAATPQTAASKSFAHLSVTLQWVSGDWRVQLPRPRATAKSSVDGYASLGAVPGGGR</sequence>
<feature type="transmembrane region" description="Helical" evidence="2">
    <location>
        <begin position="12"/>
        <end position="30"/>
    </location>
</feature>
<keyword evidence="2" id="KW-0812">Transmembrane</keyword>
<gene>
    <name evidence="4" type="ORF">SAMN05421854_110208</name>
</gene>
<keyword evidence="2" id="KW-1133">Transmembrane helix</keyword>
<reference evidence="4 5" key="1">
    <citation type="submission" date="2016-10" db="EMBL/GenBank/DDBJ databases">
        <authorList>
            <person name="de Groot N.N."/>
        </authorList>
    </citation>
    <scope>NUCLEOTIDE SEQUENCE [LARGE SCALE GENOMIC DNA]</scope>
    <source>
        <strain evidence="4 5">DSM 44637</strain>
    </source>
</reference>
<feature type="domain" description="DUF8175" evidence="3">
    <location>
        <begin position="36"/>
        <end position="220"/>
    </location>
</feature>
<evidence type="ECO:0000313" key="5">
    <source>
        <dbReference type="Proteomes" id="UP000199137"/>
    </source>
</evidence>
<evidence type="ECO:0000259" key="3">
    <source>
        <dbReference type="Pfam" id="PF26526"/>
    </source>
</evidence>
<feature type="compositionally biased region" description="Low complexity" evidence="1">
    <location>
        <begin position="38"/>
        <end position="49"/>
    </location>
</feature>
<protein>
    <recommendedName>
        <fullName evidence="3">DUF8175 domain-containing protein</fullName>
    </recommendedName>
</protein>
<organism evidence="4 5">
    <name type="scientific">Amycolatopsis rubida</name>
    <dbReference type="NCBI Taxonomy" id="112413"/>
    <lineage>
        <taxon>Bacteria</taxon>
        <taxon>Bacillati</taxon>
        <taxon>Actinomycetota</taxon>
        <taxon>Actinomycetes</taxon>
        <taxon>Pseudonocardiales</taxon>
        <taxon>Pseudonocardiaceae</taxon>
        <taxon>Amycolatopsis</taxon>
    </lineage>
</organism>
<evidence type="ECO:0000256" key="2">
    <source>
        <dbReference type="SAM" id="Phobius"/>
    </source>
</evidence>
<name>A0A1I5XFZ7_9PSEU</name>
<keyword evidence="2" id="KW-0472">Membrane</keyword>